<evidence type="ECO:0000313" key="8">
    <source>
        <dbReference type="Proteomes" id="UP000029964"/>
    </source>
</evidence>
<organism evidence="7 8">
    <name type="scientific">Hapsidospora chrysogenum (strain ATCC 11550 / CBS 779.69 / DSM 880 / IAM 14645 / JCM 23072 / IMI 49137)</name>
    <name type="common">Acremonium chrysogenum</name>
    <dbReference type="NCBI Taxonomy" id="857340"/>
    <lineage>
        <taxon>Eukaryota</taxon>
        <taxon>Fungi</taxon>
        <taxon>Dikarya</taxon>
        <taxon>Ascomycota</taxon>
        <taxon>Pezizomycotina</taxon>
        <taxon>Sordariomycetes</taxon>
        <taxon>Hypocreomycetidae</taxon>
        <taxon>Hypocreales</taxon>
        <taxon>Bionectriaceae</taxon>
        <taxon>Hapsidospora</taxon>
    </lineage>
</organism>
<sequence>MAPAAGDEDIDLLIQDVVEASRRPPKARSTNIKPTVANLTSATYDRGLLPDALNELIDVLTIPTFLDQGSLNAIARNLYPATRVSRDVVIRVVACLGHGRLKASLNIQAALLRWLILIYHTLDSPSVLSQAYHVLFSLLDTAALRPQLSHLLALITRRKHVKPFRIQALLNLSRRTGNDPCLVGLLRVFKDYYPEIIVGEAVRGKASAFKHPDPLWRARLDEIQAAHAQSTRDLDSGPLHGFKVRRPVNRAQISKLVPLVRTSHANEVGQFTDSVTLEEVENASSLALNIDKLELPNQLVAVLADPLLQKLLTLRPSDEAYQRVANWLDAILQDVVAGNADGDTLWDIMDVVKDFVAQTKMLPPVLLNFFVRFFELWDGTGRTESLFDILPFAPFRDFQELYQHIFQPFETAVLTHRTHFHGALLTLYTNLLHHWTALLQADDTPPDHASQTVGALVRHVNHLALTLIQASPTVESSSAILDFYEAFVRLVTDENLRNFVRIELPPGSLIYTLFFSSCLANKSRLCYILACYKRGFEAAMATRTRSDGTFRIDALSYDRAYVNLYNGFLMDICNCLWRARAFSDAETNAHGCMVPRPTIDALTSYVSTVDRSFTLASLFGLSHGPTICYQSIQRVRELEDGELEKGATIRARHAGPVTQASLVRLATSGGLNLSWQDYRINVLTSLSDKGLPGIGELLKCTMTVLKKTMEGKGDGGQRLSQ</sequence>
<dbReference type="GO" id="GO:0005634">
    <property type="term" value="C:nucleus"/>
    <property type="evidence" value="ECO:0007669"/>
    <property type="project" value="UniProtKB-SubCell"/>
</dbReference>
<keyword evidence="5" id="KW-0539">Nucleus</keyword>
<dbReference type="HOGENOM" id="CLU_023256_0_0_1"/>
<dbReference type="Pfam" id="PF07778">
    <property type="entry name" value="CENP-I"/>
    <property type="match status" value="1"/>
</dbReference>
<evidence type="ECO:0000256" key="6">
    <source>
        <dbReference type="ARBA" id="ARBA00023328"/>
    </source>
</evidence>
<keyword evidence="6" id="KW-0137">Centromere</keyword>
<dbReference type="CDD" id="cd22647">
    <property type="entry name" value="CTF3_NTD_HEAT"/>
    <property type="match status" value="1"/>
</dbReference>
<evidence type="ECO:0000256" key="4">
    <source>
        <dbReference type="ARBA" id="ARBA00022454"/>
    </source>
</evidence>
<dbReference type="InterPro" id="IPR012485">
    <property type="entry name" value="CENP-I"/>
</dbReference>
<name>A0A086TDD9_HAPC1</name>
<keyword evidence="8" id="KW-1185">Reference proteome</keyword>
<evidence type="ECO:0000256" key="1">
    <source>
        <dbReference type="ARBA" id="ARBA00004123"/>
    </source>
</evidence>
<dbReference type="AlphaFoldDB" id="A0A086TDD9"/>
<accession>A0A086TDD9</accession>
<comment type="subcellular location">
    <subcellularLocation>
        <location evidence="2">Chromosome</location>
        <location evidence="2">Centromere</location>
    </subcellularLocation>
    <subcellularLocation>
        <location evidence="1">Nucleus</location>
    </subcellularLocation>
</comment>
<dbReference type="GO" id="GO:0000070">
    <property type="term" value="P:mitotic sister chromatid segregation"/>
    <property type="evidence" value="ECO:0007669"/>
    <property type="project" value="TreeGrafter"/>
</dbReference>
<dbReference type="GO" id="GO:0000939">
    <property type="term" value="C:inner kinetochore"/>
    <property type="evidence" value="ECO:0007669"/>
    <property type="project" value="TreeGrafter"/>
</dbReference>
<dbReference type="PANTHER" id="PTHR48208">
    <property type="entry name" value="CENTROMERE PROTEIN I"/>
    <property type="match status" value="1"/>
</dbReference>
<protein>
    <submittedName>
        <fullName evidence="7">Centromere protein I-like protein</fullName>
    </submittedName>
</protein>
<evidence type="ECO:0000256" key="3">
    <source>
        <dbReference type="ARBA" id="ARBA00005470"/>
    </source>
</evidence>
<reference evidence="8" key="1">
    <citation type="journal article" date="2014" name="Genome Announc.">
        <title>Genome sequence and annotation of Acremonium chrysogenum, producer of the beta-lactam antibiotic cephalosporin C.</title>
        <authorList>
            <person name="Terfehr D."/>
            <person name="Dahlmann T.A."/>
            <person name="Specht T."/>
            <person name="Zadra I."/>
            <person name="Kuernsteiner H."/>
            <person name="Kueck U."/>
        </authorList>
    </citation>
    <scope>NUCLEOTIDE SEQUENCE [LARGE SCALE GENOMIC DNA]</scope>
    <source>
        <strain evidence="8">ATCC 11550 / CBS 779.69 / DSM 880 / IAM 14645 / JCM 23072 / IMI 49137</strain>
    </source>
</reference>
<comment type="similarity">
    <text evidence="3">Belongs to the CENP-I/CTF3 family.</text>
</comment>
<dbReference type="OrthoDB" id="6347512at2759"/>
<dbReference type="EMBL" id="JPKY01000010">
    <property type="protein sequence ID" value="KFH47371.1"/>
    <property type="molecule type" value="Genomic_DNA"/>
</dbReference>
<dbReference type="Proteomes" id="UP000029964">
    <property type="component" value="Unassembled WGS sequence"/>
</dbReference>
<comment type="caution">
    <text evidence="7">The sequence shown here is derived from an EMBL/GenBank/DDBJ whole genome shotgun (WGS) entry which is preliminary data.</text>
</comment>
<proteinExistence type="inferred from homology"/>
<dbReference type="GO" id="GO:0034080">
    <property type="term" value="P:CENP-A containing chromatin assembly"/>
    <property type="evidence" value="ECO:0007669"/>
    <property type="project" value="TreeGrafter"/>
</dbReference>
<dbReference type="PANTHER" id="PTHR48208:SF2">
    <property type="entry name" value="CENTROMERE PROTEIN I"/>
    <property type="match status" value="1"/>
</dbReference>
<evidence type="ECO:0000256" key="5">
    <source>
        <dbReference type="ARBA" id="ARBA00023242"/>
    </source>
</evidence>
<evidence type="ECO:0000313" key="7">
    <source>
        <dbReference type="EMBL" id="KFH47371.1"/>
    </source>
</evidence>
<gene>
    <name evidence="7" type="ORF">ACRE_017260</name>
</gene>
<evidence type="ECO:0000256" key="2">
    <source>
        <dbReference type="ARBA" id="ARBA00004584"/>
    </source>
</evidence>
<keyword evidence="4" id="KW-0158">Chromosome</keyword>
<dbReference type="STRING" id="857340.A0A086TDD9"/>